<evidence type="ECO:0000313" key="2">
    <source>
        <dbReference type="EMBL" id="TDL15192.1"/>
    </source>
</evidence>
<dbReference type="EMBL" id="ML170286">
    <property type="protein sequence ID" value="TDL15192.1"/>
    <property type="molecule type" value="Genomic_DNA"/>
</dbReference>
<protein>
    <submittedName>
        <fullName evidence="2">Uncharacterized protein</fullName>
    </submittedName>
</protein>
<feature type="non-terminal residue" evidence="2">
    <location>
        <position position="1"/>
    </location>
</feature>
<evidence type="ECO:0000256" key="1">
    <source>
        <dbReference type="SAM" id="MobiDB-lite"/>
    </source>
</evidence>
<organism evidence="2 3">
    <name type="scientific">Rickenella mellea</name>
    <dbReference type="NCBI Taxonomy" id="50990"/>
    <lineage>
        <taxon>Eukaryota</taxon>
        <taxon>Fungi</taxon>
        <taxon>Dikarya</taxon>
        <taxon>Basidiomycota</taxon>
        <taxon>Agaricomycotina</taxon>
        <taxon>Agaricomycetes</taxon>
        <taxon>Hymenochaetales</taxon>
        <taxon>Rickenellaceae</taxon>
        <taxon>Rickenella</taxon>
    </lineage>
</organism>
<evidence type="ECO:0000313" key="3">
    <source>
        <dbReference type="Proteomes" id="UP000294933"/>
    </source>
</evidence>
<accession>A0A4Y7PK18</accession>
<reference evidence="2 3" key="1">
    <citation type="submission" date="2018-06" db="EMBL/GenBank/DDBJ databases">
        <title>A transcriptomic atlas of mushroom development highlights an independent origin of complex multicellularity.</title>
        <authorList>
            <consortium name="DOE Joint Genome Institute"/>
            <person name="Krizsan K."/>
            <person name="Almasi E."/>
            <person name="Merenyi Z."/>
            <person name="Sahu N."/>
            <person name="Viragh M."/>
            <person name="Koszo T."/>
            <person name="Mondo S."/>
            <person name="Kiss B."/>
            <person name="Balint B."/>
            <person name="Kues U."/>
            <person name="Barry K."/>
            <person name="Hegedus J.C."/>
            <person name="Henrissat B."/>
            <person name="Johnson J."/>
            <person name="Lipzen A."/>
            <person name="Ohm R."/>
            <person name="Nagy I."/>
            <person name="Pangilinan J."/>
            <person name="Yan J."/>
            <person name="Xiong Y."/>
            <person name="Grigoriev I.V."/>
            <person name="Hibbett D.S."/>
            <person name="Nagy L.G."/>
        </authorList>
    </citation>
    <scope>NUCLEOTIDE SEQUENCE [LARGE SCALE GENOMIC DNA]</scope>
    <source>
        <strain evidence="2 3">SZMC22713</strain>
    </source>
</reference>
<keyword evidence="3" id="KW-1185">Reference proteome</keyword>
<dbReference type="VEuPathDB" id="FungiDB:BD410DRAFT_135418"/>
<sequence>FRAPPGCRKRPPRPWPIERPFSSLTLSFPTSPVSASRDSRCQSPHPGMRRQIQQARLVKNDRLRLSARRIAREGWNIPMARDLPLYADTCTTFWCWGVGFVGRDCGLLQSCIGQLARLCSFLSLRCVLTNELGEHVANVSGTKCCIVNH</sequence>
<dbReference type="AlphaFoldDB" id="A0A4Y7PK18"/>
<proteinExistence type="predicted"/>
<feature type="region of interest" description="Disordered" evidence="1">
    <location>
        <begin position="1"/>
        <end position="49"/>
    </location>
</feature>
<name>A0A4Y7PK18_9AGAM</name>
<dbReference type="Proteomes" id="UP000294933">
    <property type="component" value="Unassembled WGS sequence"/>
</dbReference>
<gene>
    <name evidence="2" type="ORF">BD410DRAFT_135418</name>
</gene>
<feature type="compositionally biased region" description="Polar residues" evidence="1">
    <location>
        <begin position="22"/>
        <end position="36"/>
    </location>
</feature>